<feature type="domain" description="DUF7808" evidence="2">
    <location>
        <begin position="20"/>
        <end position="155"/>
    </location>
</feature>
<proteinExistence type="predicted"/>
<organism evidence="3 4">
    <name type="scientific">Steinernema hermaphroditum</name>
    <dbReference type="NCBI Taxonomy" id="289476"/>
    <lineage>
        <taxon>Eukaryota</taxon>
        <taxon>Metazoa</taxon>
        <taxon>Ecdysozoa</taxon>
        <taxon>Nematoda</taxon>
        <taxon>Chromadorea</taxon>
        <taxon>Rhabditida</taxon>
        <taxon>Tylenchina</taxon>
        <taxon>Panagrolaimomorpha</taxon>
        <taxon>Strongyloidoidea</taxon>
        <taxon>Steinernematidae</taxon>
        <taxon>Steinernema</taxon>
    </lineage>
</organism>
<dbReference type="PANTHER" id="PTHR34493:SF4">
    <property type="entry name" value="PROTEIN CBG13422"/>
    <property type="match status" value="1"/>
</dbReference>
<dbReference type="Proteomes" id="UP001175271">
    <property type="component" value="Unassembled WGS sequence"/>
</dbReference>
<evidence type="ECO:0000256" key="1">
    <source>
        <dbReference type="SAM" id="SignalP"/>
    </source>
</evidence>
<accession>A0AA39LYI3</accession>
<dbReference type="InterPro" id="IPR056710">
    <property type="entry name" value="DUF7808"/>
</dbReference>
<feature type="signal peptide" evidence="1">
    <location>
        <begin position="1"/>
        <end position="20"/>
    </location>
</feature>
<dbReference type="PANTHER" id="PTHR34493">
    <property type="entry name" value="PROTEIN CBG13422-RELATED"/>
    <property type="match status" value="1"/>
</dbReference>
<keyword evidence="4" id="KW-1185">Reference proteome</keyword>
<name>A0AA39LYI3_9BILA</name>
<gene>
    <name evidence="3" type="ORF">QR680_007240</name>
</gene>
<dbReference type="Pfam" id="PF25096">
    <property type="entry name" value="DUF7808"/>
    <property type="match status" value="1"/>
</dbReference>
<evidence type="ECO:0000313" key="3">
    <source>
        <dbReference type="EMBL" id="KAK0414272.1"/>
    </source>
</evidence>
<reference evidence="3" key="1">
    <citation type="submission" date="2023-06" db="EMBL/GenBank/DDBJ databases">
        <title>Genomic analysis of the entomopathogenic nematode Steinernema hermaphroditum.</title>
        <authorList>
            <person name="Schwarz E.M."/>
            <person name="Heppert J.K."/>
            <person name="Baniya A."/>
            <person name="Schwartz H.T."/>
            <person name="Tan C.-H."/>
            <person name="Antoshechkin I."/>
            <person name="Sternberg P.W."/>
            <person name="Goodrich-Blair H."/>
            <person name="Dillman A.R."/>
        </authorList>
    </citation>
    <scope>NUCLEOTIDE SEQUENCE</scope>
    <source>
        <strain evidence="3">PS9179</strain>
        <tissue evidence="3">Whole animal</tissue>
    </source>
</reference>
<sequence length="166" mass="18846">MSLLQRSVIALAIVLGLCLAHPQFRQLKCVTPNGLIRGGPDRARCNMIIKDSEDEVPGRPASEGEGCFSEIHNGEERVYCALVCPKAHTVFNAHLDQGHRACFNFYTYQLEQRGEDWFLWRSGKCLNSTGTFTVGCKFDEPFRTQFKNDNEVFTELRRARARFAKA</sequence>
<keyword evidence="1" id="KW-0732">Signal</keyword>
<comment type="caution">
    <text evidence="3">The sequence shown here is derived from an EMBL/GenBank/DDBJ whole genome shotgun (WGS) entry which is preliminary data.</text>
</comment>
<protein>
    <recommendedName>
        <fullName evidence="2">DUF7808 domain-containing protein</fullName>
    </recommendedName>
</protein>
<evidence type="ECO:0000259" key="2">
    <source>
        <dbReference type="Pfam" id="PF25096"/>
    </source>
</evidence>
<dbReference type="AlphaFoldDB" id="A0AA39LYI3"/>
<feature type="chain" id="PRO_5041327157" description="DUF7808 domain-containing protein" evidence="1">
    <location>
        <begin position="21"/>
        <end position="166"/>
    </location>
</feature>
<evidence type="ECO:0000313" key="4">
    <source>
        <dbReference type="Proteomes" id="UP001175271"/>
    </source>
</evidence>
<dbReference type="EMBL" id="JAUCMV010000003">
    <property type="protein sequence ID" value="KAK0414272.1"/>
    <property type="molecule type" value="Genomic_DNA"/>
</dbReference>